<name>A0ABS4XHW1_9MICC</name>
<evidence type="ECO:0000313" key="4">
    <source>
        <dbReference type="EMBL" id="MBP2388063.1"/>
    </source>
</evidence>
<dbReference type="SMART" id="SM00903">
    <property type="entry name" value="Flavin_Reduct"/>
    <property type="match status" value="1"/>
</dbReference>
<evidence type="ECO:0000256" key="2">
    <source>
        <dbReference type="ARBA" id="ARBA00023002"/>
    </source>
</evidence>
<protein>
    <submittedName>
        <fullName evidence="4">Flavin reductase (DIM6/NTAB) family NADH-FMN oxidoreductase RutF</fullName>
    </submittedName>
</protein>
<organism evidence="4 5">
    <name type="scientific">Paeniglutamicibacter kerguelensis</name>
    <dbReference type="NCBI Taxonomy" id="254788"/>
    <lineage>
        <taxon>Bacteria</taxon>
        <taxon>Bacillati</taxon>
        <taxon>Actinomycetota</taxon>
        <taxon>Actinomycetes</taxon>
        <taxon>Micrococcales</taxon>
        <taxon>Micrococcaceae</taxon>
        <taxon>Paeniglutamicibacter</taxon>
    </lineage>
</organism>
<gene>
    <name evidence="4" type="ORF">JOF47_003574</name>
</gene>
<comment type="similarity">
    <text evidence="1">Belongs to the non-flavoprotein flavin reductase family.</text>
</comment>
<dbReference type="EMBL" id="JAGIOF010000001">
    <property type="protein sequence ID" value="MBP2388063.1"/>
    <property type="molecule type" value="Genomic_DNA"/>
</dbReference>
<sequence length="168" mass="17923">MSIQTNTEGAPDQLALRQAFSLFPTGVVAVCSVVDEAPVGIAVNSFTSVSLDPPLVGICVAKSSATWPVLADSNRLGLSVLGSHQGQLCRSLASRNTDRFLDAPWRATDAGAVVMEGAALWLECEVRSTFDGGDHVVVLLEVVKSDLFPDVTPLVFHQSKFRELQIAE</sequence>
<dbReference type="RefSeq" id="WP_210000834.1">
    <property type="nucleotide sequence ID" value="NZ_BAAAJY010000001.1"/>
</dbReference>
<keyword evidence="2" id="KW-0560">Oxidoreductase</keyword>
<dbReference type="InterPro" id="IPR050268">
    <property type="entry name" value="NADH-dep_flavin_reductase"/>
</dbReference>
<dbReference type="InterPro" id="IPR012349">
    <property type="entry name" value="Split_barrel_FMN-bd"/>
</dbReference>
<dbReference type="PANTHER" id="PTHR30466">
    <property type="entry name" value="FLAVIN REDUCTASE"/>
    <property type="match status" value="1"/>
</dbReference>
<dbReference type="PANTHER" id="PTHR30466:SF11">
    <property type="entry name" value="FLAVIN-DEPENDENT MONOOXYGENASE, REDUCTASE SUBUNIT HSAB"/>
    <property type="match status" value="1"/>
</dbReference>
<dbReference type="InterPro" id="IPR002563">
    <property type="entry name" value="Flavin_Rdtase-like_dom"/>
</dbReference>
<evidence type="ECO:0000313" key="5">
    <source>
        <dbReference type="Proteomes" id="UP001296993"/>
    </source>
</evidence>
<keyword evidence="5" id="KW-1185">Reference proteome</keyword>
<dbReference type="Gene3D" id="2.30.110.10">
    <property type="entry name" value="Electron Transport, Fmn-binding Protein, Chain A"/>
    <property type="match status" value="1"/>
</dbReference>
<evidence type="ECO:0000256" key="1">
    <source>
        <dbReference type="ARBA" id="ARBA00008898"/>
    </source>
</evidence>
<evidence type="ECO:0000259" key="3">
    <source>
        <dbReference type="SMART" id="SM00903"/>
    </source>
</evidence>
<proteinExistence type="inferred from homology"/>
<accession>A0ABS4XHW1</accession>
<feature type="domain" description="Flavin reductase like" evidence="3">
    <location>
        <begin position="20"/>
        <end position="163"/>
    </location>
</feature>
<reference evidence="4 5" key="1">
    <citation type="submission" date="2021-03" db="EMBL/GenBank/DDBJ databases">
        <title>Sequencing the genomes of 1000 actinobacteria strains.</title>
        <authorList>
            <person name="Klenk H.-P."/>
        </authorList>
    </citation>
    <scope>NUCLEOTIDE SEQUENCE [LARGE SCALE GENOMIC DNA]</scope>
    <source>
        <strain evidence="4 5">DSM 15797</strain>
    </source>
</reference>
<dbReference type="Proteomes" id="UP001296993">
    <property type="component" value="Unassembled WGS sequence"/>
</dbReference>
<dbReference type="Pfam" id="PF01613">
    <property type="entry name" value="Flavin_Reduct"/>
    <property type="match status" value="1"/>
</dbReference>
<comment type="caution">
    <text evidence="4">The sequence shown here is derived from an EMBL/GenBank/DDBJ whole genome shotgun (WGS) entry which is preliminary data.</text>
</comment>
<dbReference type="SUPFAM" id="SSF50475">
    <property type="entry name" value="FMN-binding split barrel"/>
    <property type="match status" value="1"/>
</dbReference>